<protein>
    <submittedName>
        <fullName evidence="3">Uncharacterized protein</fullName>
    </submittedName>
</protein>
<evidence type="ECO:0000256" key="2">
    <source>
        <dbReference type="SAM" id="SignalP"/>
    </source>
</evidence>
<dbReference type="EMBL" id="CP001511">
    <property type="protein sequence ID" value="ACS43368.1"/>
    <property type="molecule type" value="Genomic_DNA"/>
</dbReference>
<keyword evidence="2" id="KW-0732">Signal</keyword>
<dbReference type="HOGENOM" id="CLU_794121_0_0_5"/>
<accession>C5B4I6</accession>
<keyword evidence="3" id="KW-0614">Plasmid</keyword>
<dbReference type="AlphaFoldDB" id="C5B4I6"/>
<feature type="signal peptide" evidence="2">
    <location>
        <begin position="1"/>
        <end position="21"/>
    </location>
</feature>
<gene>
    <name evidence="3" type="ordered locus">MexAM1_META2p0521</name>
</gene>
<name>C5B4I6_METEA</name>
<sequence>MRRSLATLAFWALLPALPAAADDFGTRLCATVACKGAAAETAAVAPTWASLKTMGTDSLLGSSFSGVRVDAAALVAGARVVGPVEMDRVMRGASMDPGLASVVRSAMGSVSGTDISSVTGRAGGGLDLGSIASAAASAAGASSGTSSGLSAMNSDGDSPPGCDSKVSQMMVQASSKYVEDMDQIARSDMGFTRKDGKGAQPSYESEVGNKRPFQGNGSMGGLSCLSNLFSQAKVLDGLFRPPTMQSLMNQVQNMTCGPALAAIGQANQSINRAVFSTASMGGFFPGAFMNSMGGGLNGGGGGIGGFNIQGLVGMLGGGGSSLGSGFGGSGFNGSGGGSNGGYAVLFGRR</sequence>
<reference evidence="3 4" key="1">
    <citation type="journal article" date="2009" name="PLoS ONE">
        <title>Methylobacterium genome sequences: a reference blueprint to investigate microbial metabolism of C1 compounds from natural and industrial sources.</title>
        <authorList>
            <person name="Vuilleumier S."/>
            <person name="Chistoserdova L."/>
            <person name="Lee M.-C."/>
            <person name="Bringel F."/>
            <person name="Lajus A."/>
            <person name="Zhou Y."/>
            <person name="Gourion B."/>
            <person name="Barbe V."/>
            <person name="Chang J."/>
            <person name="Cruveiller S."/>
            <person name="Dossat C."/>
            <person name="Gillett W."/>
            <person name="Gruffaz C."/>
            <person name="Haugen E."/>
            <person name="Hourcade E."/>
            <person name="Levy R."/>
            <person name="Mangenot S."/>
            <person name="Muller E."/>
            <person name="Nadalig T."/>
            <person name="Pagni M."/>
            <person name="Penny C."/>
            <person name="Peyraud R."/>
            <person name="Robinson D.G."/>
            <person name="Roche D."/>
            <person name="Rouy Z."/>
            <person name="Saenampechek C."/>
            <person name="Salvignol G."/>
            <person name="Vallenet D."/>
            <person name="Wu Z."/>
            <person name="Marx C.J."/>
            <person name="Vorholt J.A."/>
            <person name="Olson M.V."/>
            <person name="Kaul R."/>
            <person name="Weissenbach J."/>
            <person name="Medigue C."/>
            <person name="Lidstrom M.E."/>
        </authorList>
    </citation>
    <scope>NUCLEOTIDE SEQUENCE [LARGE SCALE GENOMIC DNA]</scope>
    <source>
        <strain evidence="4">ATCC 14718 / DSM 1338 / JCM 2805 / NCIMB 9133 / AM1</strain>
    </source>
</reference>
<feature type="chain" id="PRO_5002948317" evidence="2">
    <location>
        <begin position="22"/>
        <end position="349"/>
    </location>
</feature>
<dbReference type="Proteomes" id="UP000009081">
    <property type="component" value="Plasmid megaplasmid"/>
</dbReference>
<keyword evidence="4" id="KW-1185">Reference proteome</keyword>
<evidence type="ECO:0000256" key="1">
    <source>
        <dbReference type="SAM" id="MobiDB-lite"/>
    </source>
</evidence>
<evidence type="ECO:0000313" key="3">
    <source>
        <dbReference type="EMBL" id="ACS43368.1"/>
    </source>
</evidence>
<dbReference type="KEGG" id="mea:Mex_2p0521"/>
<evidence type="ECO:0000313" key="4">
    <source>
        <dbReference type="Proteomes" id="UP000009081"/>
    </source>
</evidence>
<feature type="region of interest" description="Disordered" evidence="1">
    <location>
        <begin position="143"/>
        <end position="165"/>
    </location>
</feature>
<geneLocation type="plasmid" evidence="3 4">
    <name>megaplasmid</name>
</geneLocation>
<proteinExistence type="predicted"/>
<dbReference type="RefSeq" id="WP_012753830.1">
    <property type="nucleotide sequence ID" value="NC_012811.1"/>
</dbReference>
<organism evidence="3 4">
    <name type="scientific">Methylorubrum extorquens (strain ATCC 14718 / DSM 1338 / JCM 2805 / NCIMB 9133 / AM1)</name>
    <name type="common">Methylobacterium extorquens</name>
    <dbReference type="NCBI Taxonomy" id="272630"/>
    <lineage>
        <taxon>Bacteria</taxon>
        <taxon>Pseudomonadati</taxon>
        <taxon>Pseudomonadota</taxon>
        <taxon>Alphaproteobacteria</taxon>
        <taxon>Hyphomicrobiales</taxon>
        <taxon>Methylobacteriaceae</taxon>
        <taxon>Methylorubrum</taxon>
    </lineage>
</organism>